<name>A0A2I0LX68_COLLI</name>
<protein>
    <submittedName>
        <fullName evidence="2">Anaphase promoting complex subunit 16</fullName>
    </submittedName>
</protein>
<proteinExistence type="predicted"/>
<feature type="compositionally biased region" description="Basic and acidic residues" evidence="1">
    <location>
        <begin position="67"/>
        <end position="79"/>
    </location>
</feature>
<dbReference type="AlphaFoldDB" id="A0A2I0LX68"/>
<feature type="region of interest" description="Disordered" evidence="1">
    <location>
        <begin position="67"/>
        <end position="89"/>
    </location>
</feature>
<dbReference type="InParanoid" id="A0A2I0LX68"/>
<evidence type="ECO:0000313" key="3">
    <source>
        <dbReference type="Proteomes" id="UP000053872"/>
    </source>
</evidence>
<organism evidence="2 3">
    <name type="scientific">Columba livia</name>
    <name type="common">Rock dove</name>
    <dbReference type="NCBI Taxonomy" id="8932"/>
    <lineage>
        <taxon>Eukaryota</taxon>
        <taxon>Metazoa</taxon>
        <taxon>Chordata</taxon>
        <taxon>Craniata</taxon>
        <taxon>Vertebrata</taxon>
        <taxon>Euteleostomi</taxon>
        <taxon>Archelosauria</taxon>
        <taxon>Archosauria</taxon>
        <taxon>Dinosauria</taxon>
        <taxon>Saurischia</taxon>
        <taxon>Theropoda</taxon>
        <taxon>Coelurosauria</taxon>
        <taxon>Aves</taxon>
        <taxon>Neognathae</taxon>
        <taxon>Neoaves</taxon>
        <taxon>Columbimorphae</taxon>
        <taxon>Columbiformes</taxon>
        <taxon>Columbidae</taxon>
        <taxon>Columba</taxon>
    </lineage>
</organism>
<feature type="compositionally biased region" description="Low complexity" evidence="1">
    <location>
        <begin position="1"/>
        <end position="17"/>
    </location>
</feature>
<dbReference type="Proteomes" id="UP000053872">
    <property type="component" value="Unassembled WGS sequence"/>
</dbReference>
<comment type="caution">
    <text evidence="2">The sequence shown here is derived from an EMBL/GenBank/DDBJ whole genome shotgun (WGS) entry which is preliminary data.</text>
</comment>
<keyword evidence="3" id="KW-1185">Reference proteome</keyword>
<evidence type="ECO:0000313" key="2">
    <source>
        <dbReference type="EMBL" id="PKK22036.1"/>
    </source>
</evidence>
<reference evidence="2 3" key="1">
    <citation type="journal article" date="2013" name="Science">
        <title>Genomic diversity and evolution of the head crest in the rock pigeon.</title>
        <authorList>
            <person name="Shapiro M.D."/>
            <person name="Kronenberg Z."/>
            <person name="Li C."/>
            <person name="Domyan E.T."/>
            <person name="Pan H."/>
            <person name="Campbell M."/>
            <person name="Tan H."/>
            <person name="Huff C.D."/>
            <person name="Hu H."/>
            <person name="Vickrey A.I."/>
            <person name="Nielsen S.C."/>
            <person name="Stringham S.A."/>
            <person name="Hu H."/>
            <person name="Willerslev E."/>
            <person name="Gilbert M.T."/>
            <person name="Yandell M."/>
            <person name="Zhang G."/>
            <person name="Wang J."/>
        </authorList>
    </citation>
    <scope>NUCLEOTIDE SEQUENCE [LARGE SCALE GENOMIC DNA]</scope>
    <source>
        <tissue evidence="2">Blood</tissue>
    </source>
</reference>
<sequence length="89" mass="9140">MAASSSSSSAGGVSGSSIGVQRFGPGAAPKSPFHVPQRSRGDAGRWLRKIPLRICFQLSGCIYAKASETRSTSRTDGKTSRAGGRAGGR</sequence>
<evidence type="ECO:0000256" key="1">
    <source>
        <dbReference type="SAM" id="MobiDB-lite"/>
    </source>
</evidence>
<feature type="region of interest" description="Disordered" evidence="1">
    <location>
        <begin position="1"/>
        <end position="42"/>
    </location>
</feature>
<dbReference type="EMBL" id="AKCR02000069">
    <property type="protein sequence ID" value="PKK22036.1"/>
    <property type="molecule type" value="Genomic_DNA"/>
</dbReference>
<gene>
    <name evidence="2" type="primary">ANAPC16</name>
    <name evidence="2" type="ORF">A306_00011154</name>
</gene>
<accession>A0A2I0LX68</accession>